<feature type="compositionally biased region" description="Basic and acidic residues" evidence="1">
    <location>
        <begin position="232"/>
        <end position="250"/>
    </location>
</feature>
<evidence type="ECO:0000256" key="1">
    <source>
        <dbReference type="SAM" id="MobiDB-lite"/>
    </source>
</evidence>
<name>A0A438F8N1_VITVI</name>
<accession>A0A438F8N1</accession>
<reference evidence="2 3" key="1">
    <citation type="journal article" date="2018" name="PLoS Genet.">
        <title>Population sequencing reveals clonal diversity and ancestral inbreeding in the grapevine cultivar Chardonnay.</title>
        <authorList>
            <person name="Roach M.J."/>
            <person name="Johnson D.L."/>
            <person name="Bohlmann J."/>
            <person name="van Vuuren H.J."/>
            <person name="Jones S.J."/>
            <person name="Pretorius I.S."/>
            <person name="Schmidt S.A."/>
            <person name="Borneman A.R."/>
        </authorList>
    </citation>
    <scope>NUCLEOTIDE SEQUENCE [LARGE SCALE GENOMIC DNA]</scope>
    <source>
        <strain evidence="3">cv. Chardonnay</strain>
        <tissue evidence="2">Leaf</tissue>
    </source>
</reference>
<proteinExistence type="predicted"/>
<feature type="region of interest" description="Disordered" evidence="1">
    <location>
        <begin position="129"/>
        <end position="156"/>
    </location>
</feature>
<dbReference type="EMBL" id="QGNW01001088">
    <property type="protein sequence ID" value="RVW56288.1"/>
    <property type="molecule type" value="Genomic_DNA"/>
</dbReference>
<sequence length="302" mass="33682">MPLGEPGTLCSHYPTKAVVPKDLQRIMNEVSKLSSKLFRSLTNRWPGANPLFLCLHPSLGVARGLQFRRVESVGTSPPDDTWHAFLAGSAPFGSPQEDTWRASPIRTPFGMEHGTRTRGLNIGAVCGNSLIQSPTKMSTPSRSRSSGRGEEDNSEWRRAIERRQLASERQLQALFQEIERLREENTVLRIQASSTGPPRRQHSRSQVANSRHDPESIYPGAAGAIPGTCNVRPHEPHMPMHRAPHEESSDSTHFSAKRQRDKKPQLSDSMRARLGPQEPRRLRPPVVTTWGAHPDPMVTPMV</sequence>
<feature type="compositionally biased region" description="Polar residues" evidence="1">
    <location>
        <begin position="129"/>
        <end position="140"/>
    </location>
</feature>
<feature type="region of interest" description="Disordered" evidence="1">
    <location>
        <begin position="189"/>
        <end position="302"/>
    </location>
</feature>
<evidence type="ECO:0000313" key="2">
    <source>
        <dbReference type="EMBL" id="RVW56288.1"/>
    </source>
</evidence>
<dbReference type="Proteomes" id="UP000288805">
    <property type="component" value="Unassembled WGS sequence"/>
</dbReference>
<evidence type="ECO:0000313" key="3">
    <source>
        <dbReference type="Proteomes" id="UP000288805"/>
    </source>
</evidence>
<protein>
    <submittedName>
        <fullName evidence="2">Uncharacterized protein</fullName>
    </submittedName>
</protein>
<feature type="compositionally biased region" description="Basic and acidic residues" evidence="1">
    <location>
        <begin position="147"/>
        <end position="156"/>
    </location>
</feature>
<dbReference type="AlphaFoldDB" id="A0A438F8N1"/>
<gene>
    <name evidence="2" type="ORF">CK203_111210</name>
</gene>
<comment type="caution">
    <text evidence="2">The sequence shown here is derived from an EMBL/GenBank/DDBJ whole genome shotgun (WGS) entry which is preliminary data.</text>
</comment>
<organism evidence="2 3">
    <name type="scientific">Vitis vinifera</name>
    <name type="common">Grape</name>
    <dbReference type="NCBI Taxonomy" id="29760"/>
    <lineage>
        <taxon>Eukaryota</taxon>
        <taxon>Viridiplantae</taxon>
        <taxon>Streptophyta</taxon>
        <taxon>Embryophyta</taxon>
        <taxon>Tracheophyta</taxon>
        <taxon>Spermatophyta</taxon>
        <taxon>Magnoliopsida</taxon>
        <taxon>eudicotyledons</taxon>
        <taxon>Gunneridae</taxon>
        <taxon>Pentapetalae</taxon>
        <taxon>rosids</taxon>
        <taxon>Vitales</taxon>
        <taxon>Vitaceae</taxon>
        <taxon>Viteae</taxon>
        <taxon>Vitis</taxon>
    </lineage>
</organism>